<accession>A0A1D9G280</accession>
<gene>
    <name evidence="2" type="ORF">BJP36_18625</name>
</gene>
<sequence length="85" mass="9699">MLSNSRYANALSPFSNQSNQPIKSTTIAVPALGELNLDQPPKERVRTLDEEMEFGCQWYTFLINSLLNCFVSRWLKIEPISSSNF</sequence>
<evidence type="ECO:0000256" key="1">
    <source>
        <dbReference type="SAM" id="MobiDB-lite"/>
    </source>
</evidence>
<name>A0A1D9G280_MOOP1</name>
<dbReference type="EMBL" id="CP017708">
    <property type="protein sequence ID" value="AOY81625.1"/>
    <property type="molecule type" value="Genomic_DNA"/>
</dbReference>
<evidence type="ECO:0000313" key="2">
    <source>
        <dbReference type="EMBL" id="AOY81625.1"/>
    </source>
</evidence>
<organism evidence="2 3">
    <name type="scientific">Moorena producens (strain JHB)</name>
    <dbReference type="NCBI Taxonomy" id="1454205"/>
    <lineage>
        <taxon>Bacteria</taxon>
        <taxon>Bacillati</taxon>
        <taxon>Cyanobacteriota</taxon>
        <taxon>Cyanophyceae</taxon>
        <taxon>Coleofasciculales</taxon>
        <taxon>Coleofasciculaceae</taxon>
        <taxon>Moorena</taxon>
    </lineage>
</organism>
<dbReference type="Proteomes" id="UP000176944">
    <property type="component" value="Chromosome"/>
</dbReference>
<feature type="region of interest" description="Disordered" evidence="1">
    <location>
        <begin position="1"/>
        <end position="20"/>
    </location>
</feature>
<reference evidence="3" key="1">
    <citation type="submission" date="2016-10" db="EMBL/GenBank/DDBJ databases">
        <title>Comparative genomics uncovers the prolific and rare metabolic potential of the cyanobacterial genus Moorea.</title>
        <authorList>
            <person name="Leao T."/>
            <person name="Castelao G."/>
            <person name="Korobeynikov A."/>
            <person name="Monroe E.A."/>
            <person name="Podell S."/>
            <person name="Glukhov E."/>
            <person name="Allen E."/>
            <person name="Gerwick W.H."/>
            <person name="Gerwick L."/>
        </authorList>
    </citation>
    <scope>NUCLEOTIDE SEQUENCE [LARGE SCALE GENOMIC DNA]</scope>
    <source>
        <strain evidence="3">JHB</strain>
    </source>
</reference>
<evidence type="ECO:0000313" key="3">
    <source>
        <dbReference type="Proteomes" id="UP000176944"/>
    </source>
</evidence>
<protein>
    <submittedName>
        <fullName evidence="2">Uncharacterized protein</fullName>
    </submittedName>
</protein>
<proteinExistence type="predicted"/>
<dbReference type="AlphaFoldDB" id="A0A1D9G280"/>